<dbReference type="KEGG" id="otk:C6570_04655"/>
<keyword evidence="1" id="KW-0812">Transmembrane</keyword>
<keyword evidence="1" id="KW-0472">Membrane</keyword>
<reference evidence="2 3" key="1">
    <citation type="submission" date="2018-03" db="EMBL/GenBank/DDBJ databases">
        <title>Genome sequencing of Ottowia sp.</title>
        <authorList>
            <person name="Kim S.-J."/>
            <person name="Heo J."/>
            <person name="Kwon S.-W."/>
        </authorList>
    </citation>
    <scope>NUCLEOTIDE SEQUENCE [LARGE SCALE GENOMIC DNA]</scope>
    <source>
        <strain evidence="2 3">KADR8-3</strain>
    </source>
</reference>
<evidence type="ECO:0000256" key="1">
    <source>
        <dbReference type="SAM" id="Phobius"/>
    </source>
</evidence>
<feature type="transmembrane region" description="Helical" evidence="1">
    <location>
        <begin position="150"/>
        <end position="170"/>
    </location>
</feature>
<dbReference type="EMBL" id="CP027666">
    <property type="protein sequence ID" value="AVO33622.1"/>
    <property type="molecule type" value="Genomic_DNA"/>
</dbReference>
<keyword evidence="3" id="KW-1185">Reference proteome</keyword>
<protein>
    <submittedName>
        <fullName evidence="2">Uncharacterized protein</fullName>
    </submittedName>
</protein>
<dbReference type="AlphaFoldDB" id="A0A2S0MCK9"/>
<evidence type="ECO:0000313" key="2">
    <source>
        <dbReference type="EMBL" id="AVO33622.1"/>
    </source>
</evidence>
<feature type="transmembrane region" description="Helical" evidence="1">
    <location>
        <begin position="7"/>
        <end position="33"/>
    </location>
</feature>
<proteinExistence type="predicted"/>
<evidence type="ECO:0000313" key="3">
    <source>
        <dbReference type="Proteomes" id="UP000239709"/>
    </source>
</evidence>
<keyword evidence="1" id="KW-1133">Transmembrane helix</keyword>
<organism evidence="2 3">
    <name type="scientific">Ottowia oryzae</name>
    <dbReference type="NCBI Taxonomy" id="2109914"/>
    <lineage>
        <taxon>Bacteria</taxon>
        <taxon>Pseudomonadati</taxon>
        <taxon>Pseudomonadota</taxon>
        <taxon>Betaproteobacteria</taxon>
        <taxon>Burkholderiales</taxon>
        <taxon>Comamonadaceae</taxon>
        <taxon>Ottowia</taxon>
    </lineage>
</organism>
<sequence length="253" mass="27700">MSWLRGIVFSIGLAGFLLFGGAWLASIVAPGWVEQVGRELVRQQVEKRVGEKLQVLDQSALVGLARRLGGAQAQRAEQAARQLREQLPAKVAEVTARMRQLDCECRRQIERRLEGGLLADLADATRLQQRVEGMIRTQYMDTAGQLIREFRIFTGANALVFALLAAAVLVRPRAGWHLLPAAVVLVLAAGVTAYLYLFNQNWLHTVVFSDYVGWAYFAYLGVAAGLLADVVLNRGRIVGNVLSSVGDISVSPC</sequence>
<dbReference type="Proteomes" id="UP000239709">
    <property type="component" value="Chromosome"/>
</dbReference>
<name>A0A2S0MCK9_9BURK</name>
<accession>A0A2S0MCK9</accession>
<dbReference type="RefSeq" id="WP_106702185.1">
    <property type="nucleotide sequence ID" value="NZ_CP027666.1"/>
</dbReference>
<feature type="transmembrane region" description="Helical" evidence="1">
    <location>
        <begin position="211"/>
        <end position="232"/>
    </location>
</feature>
<dbReference type="OrthoDB" id="8820879at2"/>
<feature type="transmembrane region" description="Helical" evidence="1">
    <location>
        <begin position="177"/>
        <end position="199"/>
    </location>
</feature>
<gene>
    <name evidence="2" type="ORF">C6570_04655</name>
</gene>